<keyword evidence="1" id="KW-0812">Transmembrane</keyword>
<feature type="transmembrane region" description="Helical" evidence="1">
    <location>
        <begin position="7"/>
        <end position="27"/>
    </location>
</feature>
<dbReference type="AlphaFoldDB" id="A0A0E9S6D1"/>
<reference evidence="2" key="1">
    <citation type="submission" date="2014-11" db="EMBL/GenBank/DDBJ databases">
        <authorList>
            <person name="Amaro Gonzalez C."/>
        </authorList>
    </citation>
    <scope>NUCLEOTIDE SEQUENCE</scope>
</reference>
<keyword evidence="1" id="KW-0472">Membrane</keyword>
<organism evidence="2">
    <name type="scientific">Anguilla anguilla</name>
    <name type="common">European freshwater eel</name>
    <name type="synonym">Muraena anguilla</name>
    <dbReference type="NCBI Taxonomy" id="7936"/>
    <lineage>
        <taxon>Eukaryota</taxon>
        <taxon>Metazoa</taxon>
        <taxon>Chordata</taxon>
        <taxon>Craniata</taxon>
        <taxon>Vertebrata</taxon>
        <taxon>Euteleostomi</taxon>
        <taxon>Actinopterygii</taxon>
        <taxon>Neopterygii</taxon>
        <taxon>Teleostei</taxon>
        <taxon>Anguilliformes</taxon>
        <taxon>Anguillidae</taxon>
        <taxon>Anguilla</taxon>
    </lineage>
</organism>
<proteinExistence type="predicted"/>
<accession>A0A0E9S6D1</accession>
<evidence type="ECO:0000313" key="2">
    <source>
        <dbReference type="EMBL" id="JAH36737.1"/>
    </source>
</evidence>
<evidence type="ECO:0000256" key="1">
    <source>
        <dbReference type="SAM" id="Phobius"/>
    </source>
</evidence>
<sequence>MWDKQTAFIHIVSGETVLFFCISWFFYPWPFQQF</sequence>
<name>A0A0E9S6D1_ANGAN</name>
<protein>
    <submittedName>
        <fullName evidence="2">Uncharacterized protein</fullName>
    </submittedName>
</protein>
<dbReference type="EMBL" id="GBXM01071840">
    <property type="protein sequence ID" value="JAH36737.1"/>
    <property type="molecule type" value="Transcribed_RNA"/>
</dbReference>
<keyword evidence="1" id="KW-1133">Transmembrane helix</keyword>
<reference evidence="2" key="2">
    <citation type="journal article" date="2015" name="Fish Shellfish Immunol.">
        <title>Early steps in the European eel (Anguilla anguilla)-Vibrio vulnificus interaction in the gills: Role of the RtxA13 toxin.</title>
        <authorList>
            <person name="Callol A."/>
            <person name="Pajuelo D."/>
            <person name="Ebbesson L."/>
            <person name="Teles M."/>
            <person name="MacKenzie S."/>
            <person name="Amaro C."/>
        </authorList>
    </citation>
    <scope>NUCLEOTIDE SEQUENCE</scope>
</reference>